<feature type="region of interest" description="Disordered" evidence="1">
    <location>
        <begin position="1"/>
        <end position="85"/>
    </location>
</feature>
<reference evidence="2 3" key="1">
    <citation type="submission" date="2019-11" db="EMBL/GenBank/DDBJ databases">
        <authorList>
            <person name="Zhang X.Y."/>
        </authorList>
    </citation>
    <scope>NUCLEOTIDE SEQUENCE [LARGE SCALE GENOMIC DNA]</scope>
    <source>
        <strain evidence="2 3">C176</strain>
    </source>
</reference>
<dbReference type="Pfam" id="PF11748">
    <property type="entry name" value="DUF3306"/>
    <property type="match status" value="1"/>
</dbReference>
<dbReference type="InterPro" id="IPR021735">
    <property type="entry name" value="DUF3306"/>
</dbReference>
<evidence type="ECO:0000313" key="3">
    <source>
        <dbReference type="Proteomes" id="UP000433788"/>
    </source>
</evidence>
<dbReference type="AlphaFoldDB" id="A0A6N7QSG8"/>
<proteinExistence type="predicted"/>
<evidence type="ECO:0000256" key="1">
    <source>
        <dbReference type="SAM" id="MobiDB-lite"/>
    </source>
</evidence>
<sequence>MISAAKNAAVNHGSRWMTSENEGFLERWSRRKQQPEEEPKEAPQEEPAALPEEQAEPDEPVLTDEDMPDIETLAPDSDVSPFFSPGVSERLRQKALRKIFHSARYNVKDGLDDYDEDFTLLQPLGDADTWEWRRQRERLLEREKERERKRLEEEEEKASELDAQEAPLEAPEDTEGRDDADQLEEQPEEK</sequence>
<evidence type="ECO:0000313" key="2">
    <source>
        <dbReference type="EMBL" id="MRH78349.1"/>
    </source>
</evidence>
<keyword evidence="3" id="KW-1185">Reference proteome</keyword>
<organism evidence="2 3">
    <name type="scientific">Spiribacter salilacus</name>
    <dbReference type="NCBI Taxonomy" id="2664894"/>
    <lineage>
        <taxon>Bacteria</taxon>
        <taxon>Pseudomonadati</taxon>
        <taxon>Pseudomonadota</taxon>
        <taxon>Gammaproteobacteria</taxon>
        <taxon>Chromatiales</taxon>
        <taxon>Ectothiorhodospiraceae</taxon>
        <taxon>Spiribacter</taxon>
    </lineage>
</organism>
<gene>
    <name evidence="2" type="ORF">GH984_06480</name>
</gene>
<feature type="region of interest" description="Disordered" evidence="1">
    <location>
        <begin position="143"/>
        <end position="190"/>
    </location>
</feature>
<comment type="caution">
    <text evidence="2">The sequence shown here is derived from an EMBL/GenBank/DDBJ whole genome shotgun (WGS) entry which is preliminary data.</text>
</comment>
<protein>
    <submittedName>
        <fullName evidence="2">DUF3306 domain-containing protein</fullName>
    </submittedName>
</protein>
<dbReference type="Proteomes" id="UP000433788">
    <property type="component" value="Unassembled WGS sequence"/>
</dbReference>
<feature type="compositionally biased region" description="Acidic residues" evidence="1">
    <location>
        <begin position="53"/>
        <end position="69"/>
    </location>
</feature>
<feature type="compositionally biased region" description="Basic and acidic residues" evidence="1">
    <location>
        <begin position="24"/>
        <end position="43"/>
    </location>
</feature>
<feature type="compositionally biased region" description="Acidic residues" evidence="1">
    <location>
        <begin position="170"/>
        <end position="190"/>
    </location>
</feature>
<feature type="compositionally biased region" description="Basic and acidic residues" evidence="1">
    <location>
        <begin position="143"/>
        <end position="152"/>
    </location>
</feature>
<accession>A0A6N7QSG8</accession>
<name>A0A6N7QSG8_9GAMM</name>
<dbReference type="EMBL" id="WJPP01000003">
    <property type="protein sequence ID" value="MRH78349.1"/>
    <property type="molecule type" value="Genomic_DNA"/>
</dbReference>